<keyword evidence="10 13" id="KW-0408">Iron</keyword>
<evidence type="ECO:0000256" key="11">
    <source>
        <dbReference type="ARBA" id="ARBA00023033"/>
    </source>
</evidence>
<keyword evidence="11" id="KW-0503">Monooxygenase</keyword>
<evidence type="ECO:0000256" key="14">
    <source>
        <dbReference type="SAM" id="Phobius"/>
    </source>
</evidence>
<dbReference type="GO" id="GO:0005506">
    <property type="term" value="F:iron ion binding"/>
    <property type="evidence" value="ECO:0007669"/>
    <property type="project" value="InterPro"/>
</dbReference>
<dbReference type="Gene3D" id="1.10.630.10">
    <property type="entry name" value="Cytochrome P450"/>
    <property type="match status" value="2"/>
</dbReference>
<dbReference type="PANTHER" id="PTHR24292:SF100">
    <property type="entry name" value="CYTOCHROME P450 6A16, ISOFORM B-RELATED"/>
    <property type="match status" value="1"/>
</dbReference>
<evidence type="ECO:0000313" key="15">
    <source>
        <dbReference type="EMBL" id="VEN46624.1"/>
    </source>
</evidence>
<evidence type="ECO:0000256" key="8">
    <source>
        <dbReference type="ARBA" id="ARBA00022848"/>
    </source>
</evidence>
<evidence type="ECO:0000256" key="2">
    <source>
        <dbReference type="ARBA" id="ARBA00004174"/>
    </source>
</evidence>
<dbReference type="OrthoDB" id="2789670at2759"/>
<evidence type="ECO:0000256" key="10">
    <source>
        <dbReference type="ARBA" id="ARBA00023004"/>
    </source>
</evidence>
<sequence length="987" mass="114001">MAILLIICAIPIFLYILLKLWLKRRRTYWERKGLPVITLPPSAGRENGAVTTLKRYRKAKEMGLKHVGVYGPFNKPTYLPIDLEIMKHIAVKDFAYFQNHGVYVNERDDPISAGLFHLEDERWKSMRAKLTATFTSGKMKMMFPIVTKCADGLKDILEEHAKIGDPIDIKDALARFTTDIIGECAFGIECNCIKDPNTEFRQYSKRQFDFTSWRWRIRGILVAALPHSVLRFFRFKFIDPDIETFFKDLVQGMVKYRETEKKRRNDFLQLLIDLKNTGQVSEDDGTLGNPVKVGNTQHITMDQITAQCLLFFNAGFGTSSATMTFALYELATHPEYQDKLRDEIKTVLKKHDGKLTYEAVIEMEYLEKVINETLRKHPPLANSMRVCSKDYKVPGTDFTLEAGTSVIFTMQPIHMDPEYYPNPEEFNPENFSEENKAKRPPFTFMPFGEGPRMCIGMRFGKMQTKVGLITVLNNYKIALNKKTIYPMEYDPFAITLSITGKEPEQLRMAILLVICAIPLLLYILLKLWLKRRRTYWERKGLPVITLPPATVRQHSAVTTLKQYRKAKEMGLKHVGVYGHFNKPTYLPIDLEIMKHIAVKDFAYFQNHGVYVNERDDPISAGLFHLEDERWKSMRAKLTATFTSGKMKMMFPIVTKCAAGLKDILEDHAKIGDPIDIKDTLARFTTDVIGECAFGIECNCIKDPNTEFRKFGKKQFDFSTWQRRIRGMLTAAFPHSVLKFFRFKFIDPEVETFFKDLVQRMVEYREAKKVRRNDFLQLLIDLKNTGKVSEDDGTLGNPVKVGDTQHITMDQITAQCLIFFNAGFETSSSTMTFALYELATHPEYQDNLRDEIKTVLKKHDGKLTYEAVMEMDYLEKVINAGTNVVFTMQPIHMDPEYYPKPEEFNPENFSEENKAKRPPFTFMPFGEGPRICIGLRFGKMQTKVGLITVLNNYKVTLNKKTIYPIEYDPFSPILSIKGKVWLDLTKIE</sequence>
<dbReference type="FunFam" id="1.10.630.10:FF:000042">
    <property type="entry name" value="Cytochrome P450"/>
    <property type="match status" value="1"/>
</dbReference>
<comment type="cofactor">
    <cofactor evidence="1 13">
        <name>heme</name>
        <dbReference type="ChEBI" id="CHEBI:30413"/>
    </cofactor>
</comment>
<evidence type="ECO:0000256" key="6">
    <source>
        <dbReference type="ARBA" id="ARBA00022723"/>
    </source>
</evidence>
<dbReference type="CDD" id="cd11056">
    <property type="entry name" value="CYP6-like"/>
    <property type="match status" value="2"/>
</dbReference>
<dbReference type="PANTHER" id="PTHR24292">
    <property type="entry name" value="CYTOCHROME P450"/>
    <property type="match status" value="1"/>
</dbReference>
<dbReference type="InterPro" id="IPR002401">
    <property type="entry name" value="Cyt_P450_E_grp-I"/>
</dbReference>
<evidence type="ECO:0000256" key="4">
    <source>
        <dbReference type="ARBA" id="ARBA00010617"/>
    </source>
</evidence>
<evidence type="ECO:0000256" key="13">
    <source>
        <dbReference type="PIRSR" id="PIRSR602401-1"/>
    </source>
</evidence>
<dbReference type="AlphaFoldDB" id="A0A653CH16"/>
<organism evidence="15 16">
    <name type="scientific">Callosobruchus maculatus</name>
    <name type="common">Southern cowpea weevil</name>
    <name type="synonym">Pulse bruchid</name>
    <dbReference type="NCBI Taxonomy" id="64391"/>
    <lineage>
        <taxon>Eukaryota</taxon>
        <taxon>Metazoa</taxon>
        <taxon>Ecdysozoa</taxon>
        <taxon>Arthropoda</taxon>
        <taxon>Hexapoda</taxon>
        <taxon>Insecta</taxon>
        <taxon>Pterygota</taxon>
        <taxon>Neoptera</taxon>
        <taxon>Endopterygota</taxon>
        <taxon>Coleoptera</taxon>
        <taxon>Polyphaga</taxon>
        <taxon>Cucujiformia</taxon>
        <taxon>Chrysomeloidea</taxon>
        <taxon>Chrysomelidae</taxon>
        <taxon>Bruchinae</taxon>
        <taxon>Bruchini</taxon>
        <taxon>Callosobruchus</taxon>
    </lineage>
</organism>
<dbReference type="InterPro" id="IPR036396">
    <property type="entry name" value="Cyt_P450_sf"/>
</dbReference>
<keyword evidence="7" id="KW-0256">Endoplasmic reticulum</keyword>
<keyword evidence="12 14" id="KW-0472">Membrane</keyword>
<evidence type="ECO:0000256" key="7">
    <source>
        <dbReference type="ARBA" id="ARBA00022824"/>
    </source>
</evidence>
<feature type="binding site" description="axial binding residue" evidence="13">
    <location>
        <position position="454"/>
    </location>
    <ligand>
        <name>heme</name>
        <dbReference type="ChEBI" id="CHEBI:30413"/>
    </ligand>
    <ligandPart>
        <name>Fe</name>
        <dbReference type="ChEBI" id="CHEBI:18248"/>
    </ligandPart>
</feature>
<proteinExistence type="inferred from homology"/>
<dbReference type="PRINTS" id="PR00463">
    <property type="entry name" value="EP450I"/>
</dbReference>
<gene>
    <name evidence="15" type="ORF">CALMAC_LOCUS8655</name>
</gene>
<dbReference type="SUPFAM" id="SSF48264">
    <property type="entry name" value="Cytochrome P450"/>
    <property type="match status" value="2"/>
</dbReference>
<dbReference type="Proteomes" id="UP000410492">
    <property type="component" value="Unassembled WGS sequence"/>
</dbReference>
<keyword evidence="5 13" id="KW-0349">Heme</keyword>
<evidence type="ECO:0000256" key="1">
    <source>
        <dbReference type="ARBA" id="ARBA00001971"/>
    </source>
</evidence>
<accession>A0A653CH16</accession>
<feature type="transmembrane region" description="Helical" evidence="14">
    <location>
        <begin position="508"/>
        <end position="529"/>
    </location>
</feature>
<protein>
    <recommendedName>
        <fullName evidence="17">Cytochrome P450</fullName>
    </recommendedName>
</protein>
<comment type="subcellular location">
    <subcellularLocation>
        <location evidence="3">Endoplasmic reticulum membrane</location>
        <topology evidence="3">Peripheral membrane protein</topology>
    </subcellularLocation>
    <subcellularLocation>
        <location evidence="2">Microsome membrane</location>
        <topology evidence="2">Peripheral membrane protein</topology>
    </subcellularLocation>
</comment>
<evidence type="ECO:0000313" key="16">
    <source>
        <dbReference type="Proteomes" id="UP000410492"/>
    </source>
</evidence>
<dbReference type="GO" id="GO:0020037">
    <property type="term" value="F:heme binding"/>
    <property type="evidence" value="ECO:0007669"/>
    <property type="project" value="InterPro"/>
</dbReference>
<dbReference type="PRINTS" id="PR00385">
    <property type="entry name" value="P450"/>
</dbReference>
<keyword evidence="9" id="KW-0560">Oxidoreductase</keyword>
<evidence type="ECO:0000256" key="9">
    <source>
        <dbReference type="ARBA" id="ARBA00023002"/>
    </source>
</evidence>
<dbReference type="GO" id="GO:0004497">
    <property type="term" value="F:monooxygenase activity"/>
    <property type="evidence" value="ECO:0007669"/>
    <property type="project" value="UniProtKB-KW"/>
</dbReference>
<evidence type="ECO:0000256" key="12">
    <source>
        <dbReference type="ARBA" id="ARBA00023136"/>
    </source>
</evidence>
<comment type="similarity">
    <text evidence="4">Belongs to the cytochrome P450 family.</text>
</comment>
<keyword evidence="14" id="KW-1133">Transmembrane helix</keyword>
<dbReference type="InterPro" id="IPR001128">
    <property type="entry name" value="Cyt_P450"/>
</dbReference>
<keyword evidence="8" id="KW-0492">Microsome</keyword>
<feature type="transmembrane region" description="Helical" evidence="14">
    <location>
        <begin position="6"/>
        <end position="22"/>
    </location>
</feature>
<evidence type="ECO:0000256" key="5">
    <source>
        <dbReference type="ARBA" id="ARBA00022617"/>
    </source>
</evidence>
<evidence type="ECO:0000256" key="3">
    <source>
        <dbReference type="ARBA" id="ARBA00004406"/>
    </source>
</evidence>
<reference evidence="15 16" key="1">
    <citation type="submission" date="2019-01" db="EMBL/GenBank/DDBJ databases">
        <authorList>
            <person name="Sayadi A."/>
        </authorList>
    </citation>
    <scope>NUCLEOTIDE SEQUENCE [LARGE SCALE GENOMIC DNA]</scope>
</reference>
<evidence type="ECO:0008006" key="17">
    <source>
        <dbReference type="Google" id="ProtNLM"/>
    </source>
</evidence>
<keyword evidence="14" id="KW-0812">Transmembrane</keyword>
<name>A0A653CH16_CALMS</name>
<keyword evidence="6 13" id="KW-0479">Metal-binding</keyword>
<dbReference type="PROSITE" id="PS00086">
    <property type="entry name" value="CYTOCHROME_P450"/>
    <property type="match status" value="2"/>
</dbReference>
<dbReference type="GO" id="GO:0016705">
    <property type="term" value="F:oxidoreductase activity, acting on paired donors, with incorporation or reduction of molecular oxygen"/>
    <property type="evidence" value="ECO:0007669"/>
    <property type="project" value="InterPro"/>
</dbReference>
<dbReference type="Pfam" id="PF00067">
    <property type="entry name" value="p450"/>
    <property type="match status" value="2"/>
</dbReference>
<dbReference type="InterPro" id="IPR017972">
    <property type="entry name" value="Cyt_P450_CS"/>
</dbReference>
<dbReference type="GO" id="GO:0005789">
    <property type="term" value="C:endoplasmic reticulum membrane"/>
    <property type="evidence" value="ECO:0007669"/>
    <property type="project" value="UniProtKB-SubCell"/>
</dbReference>
<keyword evidence="16" id="KW-1185">Reference proteome</keyword>
<dbReference type="InterPro" id="IPR050476">
    <property type="entry name" value="Insect_CytP450_Detox"/>
</dbReference>
<dbReference type="EMBL" id="CAACVG010007689">
    <property type="protein sequence ID" value="VEN46624.1"/>
    <property type="molecule type" value="Genomic_DNA"/>
</dbReference>